<dbReference type="PROSITE" id="PS50887">
    <property type="entry name" value="GGDEF"/>
    <property type="match status" value="1"/>
</dbReference>
<protein>
    <recommendedName>
        <fullName evidence="2">diguanylate cyclase</fullName>
        <ecNumber evidence="2">2.7.7.65</ecNumber>
    </recommendedName>
</protein>
<dbReference type="Pfam" id="PF00990">
    <property type="entry name" value="GGDEF"/>
    <property type="match status" value="1"/>
</dbReference>
<evidence type="ECO:0000256" key="4">
    <source>
        <dbReference type="SAM" id="Phobius"/>
    </source>
</evidence>
<evidence type="ECO:0000256" key="3">
    <source>
        <dbReference type="ARBA" id="ARBA00034247"/>
    </source>
</evidence>
<dbReference type="InterPro" id="IPR000160">
    <property type="entry name" value="GGDEF_dom"/>
</dbReference>
<dbReference type="InterPro" id="IPR043128">
    <property type="entry name" value="Rev_trsase/Diguanyl_cyclase"/>
</dbReference>
<evidence type="ECO:0000313" key="6">
    <source>
        <dbReference type="EMBL" id="MBA8886389.1"/>
    </source>
</evidence>
<dbReference type="CDD" id="cd01949">
    <property type="entry name" value="GGDEF"/>
    <property type="match status" value="1"/>
</dbReference>
<dbReference type="SMART" id="SM00267">
    <property type="entry name" value="GGDEF"/>
    <property type="match status" value="1"/>
</dbReference>
<keyword evidence="4" id="KW-0472">Membrane</keyword>
<keyword evidence="7" id="KW-1185">Reference proteome</keyword>
<gene>
    <name evidence="6" type="ORF">FHW12_000580</name>
</gene>
<evidence type="ECO:0000313" key="7">
    <source>
        <dbReference type="Proteomes" id="UP000550401"/>
    </source>
</evidence>
<dbReference type="PANTHER" id="PTHR45138">
    <property type="entry name" value="REGULATORY COMPONENTS OF SENSORY TRANSDUCTION SYSTEM"/>
    <property type="match status" value="1"/>
</dbReference>
<accession>A0A839EXG4</accession>
<dbReference type="SUPFAM" id="SSF55073">
    <property type="entry name" value="Nucleotide cyclase"/>
    <property type="match status" value="1"/>
</dbReference>
<dbReference type="GO" id="GO:0043709">
    <property type="term" value="P:cell adhesion involved in single-species biofilm formation"/>
    <property type="evidence" value="ECO:0007669"/>
    <property type="project" value="TreeGrafter"/>
</dbReference>
<dbReference type="Gene3D" id="3.30.70.270">
    <property type="match status" value="1"/>
</dbReference>
<evidence type="ECO:0000259" key="5">
    <source>
        <dbReference type="PROSITE" id="PS50887"/>
    </source>
</evidence>
<dbReference type="RefSeq" id="WP_182529475.1">
    <property type="nucleotide sequence ID" value="NZ_JACGXL010000001.1"/>
</dbReference>
<dbReference type="EC" id="2.7.7.65" evidence="2"/>
<dbReference type="GO" id="GO:0005886">
    <property type="term" value="C:plasma membrane"/>
    <property type="evidence" value="ECO:0007669"/>
    <property type="project" value="TreeGrafter"/>
</dbReference>
<dbReference type="EMBL" id="JACGXL010000001">
    <property type="protein sequence ID" value="MBA8886389.1"/>
    <property type="molecule type" value="Genomic_DNA"/>
</dbReference>
<reference evidence="6 7" key="1">
    <citation type="submission" date="2020-07" db="EMBL/GenBank/DDBJ databases">
        <title>Genomic Encyclopedia of Type Strains, Phase IV (KMG-V): Genome sequencing to study the core and pangenomes of soil and plant-associated prokaryotes.</title>
        <authorList>
            <person name="Whitman W."/>
        </authorList>
    </citation>
    <scope>NUCLEOTIDE SEQUENCE [LARGE SCALE GENOMIC DNA]</scope>
    <source>
        <strain evidence="6 7">RH2WT43</strain>
    </source>
</reference>
<sequence>MNASNALLTTTLSLFAVAFLVLWRWRNMRPALFWGLGFACWAACYLFQPFAIAGRGLVPAMLSQSLFLSSIFLQMHGLQDRAGEARFALRMRLAIWVVSVVAICWLLVPPETKWLLYSIRLSMRVALTGFALYVMARHLEQLIDTIVLAFVALMTLCIGGLAALIIHAMWTSGGAPTPPDLNAVSQIAGNVIGISFGMILLAAAGTDIVHRYRVAAMRDALTDLPNRRQFDEYLRAQWATGDARRLPLSLLLVDVDLFKSYNDSYGHAGGDRCLVQIADALRASTRSGELCARLGGEEFAVLLPETTSAEALLVAERIRSAIESAGLPLAKSPYGRVTVSIGVATTIPAGDVDPALFESADEALYRAKNQGRNRVEANSIHWPDRAGP</sequence>
<dbReference type="InterPro" id="IPR029787">
    <property type="entry name" value="Nucleotide_cyclase"/>
</dbReference>
<dbReference type="PANTHER" id="PTHR45138:SF9">
    <property type="entry name" value="DIGUANYLATE CYCLASE DGCM-RELATED"/>
    <property type="match status" value="1"/>
</dbReference>
<organism evidence="6 7">
    <name type="scientific">Dokdonella fugitiva</name>
    <dbReference type="NCBI Taxonomy" id="328517"/>
    <lineage>
        <taxon>Bacteria</taxon>
        <taxon>Pseudomonadati</taxon>
        <taxon>Pseudomonadota</taxon>
        <taxon>Gammaproteobacteria</taxon>
        <taxon>Lysobacterales</taxon>
        <taxon>Rhodanobacteraceae</taxon>
        <taxon>Dokdonella</taxon>
    </lineage>
</organism>
<comment type="catalytic activity">
    <reaction evidence="3">
        <text>2 GTP = 3',3'-c-di-GMP + 2 diphosphate</text>
        <dbReference type="Rhea" id="RHEA:24898"/>
        <dbReference type="ChEBI" id="CHEBI:33019"/>
        <dbReference type="ChEBI" id="CHEBI:37565"/>
        <dbReference type="ChEBI" id="CHEBI:58805"/>
        <dbReference type="EC" id="2.7.7.65"/>
    </reaction>
</comment>
<comment type="cofactor">
    <cofactor evidence="1">
        <name>Mg(2+)</name>
        <dbReference type="ChEBI" id="CHEBI:18420"/>
    </cofactor>
</comment>
<evidence type="ECO:0000256" key="2">
    <source>
        <dbReference type="ARBA" id="ARBA00012528"/>
    </source>
</evidence>
<dbReference type="NCBIfam" id="TIGR00254">
    <property type="entry name" value="GGDEF"/>
    <property type="match status" value="1"/>
</dbReference>
<feature type="domain" description="GGDEF" evidence="5">
    <location>
        <begin position="246"/>
        <end position="380"/>
    </location>
</feature>
<dbReference type="GO" id="GO:0052621">
    <property type="term" value="F:diguanylate cyclase activity"/>
    <property type="evidence" value="ECO:0007669"/>
    <property type="project" value="UniProtKB-EC"/>
</dbReference>
<evidence type="ECO:0000256" key="1">
    <source>
        <dbReference type="ARBA" id="ARBA00001946"/>
    </source>
</evidence>
<feature type="transmembrane region" description="Helical" evidence="4">
    <location>
        <begin position="187"/>
        <end position="209"/>
    </location>
</feature>
<feature type="transmembrane region" description="Helical" evidence="4">
    <location>
        <begin position="87"/>
        <end position="108"/>
    </location>
</feature>
<dbReference type="AlphaFoldDB" id="A0A839EXG4"/>
<dbReference type="Proteomes" id="UP000550401">
    <property type="component" value="Unassembled WGS sequence"/>
</dbReference>
<keyword evidence="4" id="KW-1133">Transmembrane helix</keyword>
<dbReference type="FunFam" id="3.30.70.270:FF:000001">
    <property type="entry name" value="Diguanylate cyclase domain protein"/>
    <property type="match status" value="1"/>
</dbReference>
<proteinExistence type="predicted"/>
<feature type="transmembrane region" description="Helical" evidence="4">
    <location>
        <begin position="57"/>
        <end position="75"/>
    </location>
</feature>
<feature type="transmembrane region" description="Helical" evidence="4">
    <location>
        <begin position="114"/>
        <end position="134"/>
    </location>
</feature>
<feature type="transmembrane region" description="Helical" evidence="4">
    <location>
        <begin position="32"/>
        <end position="51"/>
    </location>
</feature>
<feature type="transmembrane region" description="Helical" evidence="4">
    <location>
        <begin position="146"/>
        <end position="167"/>
    </location>
</feature>
<keyword evidence="4" id="KW-0812">Transmembrane</keyword>
<feature type="transmembrane region" description="Helical" evidence="4">
    <location>
        <begin position="6"/>
        <end position="25"/>
    </location>
</feature>
<comment type="caution">
    <text evidence="6">The sequence shown here is derived from an EMBL/GenBank/DDBJ whole genome shotgun (WGS) entry which is preliminary data.</text>
</comment>
<dbReference type="GO" id="GO:1902201">
    <property type="term" value="P:negative regulation of bacterial-type flagellum-dependent cell motility"/>
    <property type="evidence" value="ECO:0007669"/>
    <property type="project" value="TreeGrafter"/>
</dbReference>
<name>A0A839EXG4_9GAMM</name>
<dbReference type="InterPro" id="IPR050469">
    <property type="entry name" value="Diguanylate_Cyclase"/>
</dbReference>